<feature type="chain" id="PRO_5012188349" evidence="1">
    <location>
        <begin position="21"/>
        <end position="609"/>
    </location>
</feature>
<reference evidence="3" key="1">
    <citation type="submission" date="2017-02" db="EMBL/GenBank/DDBJ databases">
        <authorList>
            <person name="Varghese N."/>
            <person name="Submissions S."/>
        </authorList>
    </citation>
    <scope>NUCLEOTIDE SEQUENCE [LARGE SCALE GENOMIC DNA]</scope>
    <source>
        <strain evidence="3">ATCC 700200</strain>
    </source>
</reference>
<organism evidence="2 3">
    <name type="scientific">Prosthecobacter debontii</name>
    <dbReference type="NCBI Taxonomy" id="48467"/>
    <lineage>
        <taxon>Bacteria</taxon>
        <taxon>Pseudomonadati</taxon>
        <taxon>Verrucomicrobiota</taxon>
        <taxon>Verrucomicrobiia</taxon>
        <taxon>Verrucomicrobiales</taxon>
        <taxon>Verrucomicrobiaceae</taxon>
        <taxon>Prosthecobacter</taxon>
    </lineage>
</organism>
<dbReference type="OrthoDB" id="175291at2"/>
<keyword evidence="1" id="KW-0732">Signal</keyword>
<dbReference type="RefSeq" id="WP_139373140.1">
    <property type="nucleotide sequence ID" value="NZ_FUYE01000004.1"/>
</dbReference>
<proteinExistence type="predicted"/>
<feature type="signal peptide" evidence="1">
    <location>
        <begin position="1"/>
        <end position="20"/>
    </location>
</feature>
<dbReference type="AlphaFoldDB" id="A0A1T4XLK0"/>
<accession>A0A1T4XLK0</accession>
<evidence type="ECO:0000313" key="3">
    <source>
        <dbReference type="Proteomes" id="UP000190774"/>
    </source>
</evidence>
<evidence type="ECO:0000313" key="2">
    <source>
        <dbReference type="EMBL" id="SKA90440.1"/>
    </source>
</evidence>
<dbReference type="Proteomes" id="UP000190774">
    <property type="component" value="Unassembled WGS sequence"/>
</dbReference>
<dbReference type="EMBL" id="FUYE01000004">
    <property type="protein sequence ID" value="SKA90440.1"/>
    <property type="molecule type" value="Genomic_DNA"/>
</dbReference>
<sequence length="609" mass="67628">MRFFPTSAALLSIFVASASAQPVSRLVWQPVQEYFIRIQPGRAQMPVEGTQRLNSFVSYTHLGTDFGFHGPAEHTIQWQSDEICVHLGQDPDSWAGLWHSLAGLARESSEVMDFEAPWPVFITAKYQPKVVSVMLQAKGQGRLKLEIKSNTQEMLWSEVLTVDKPECETYILPVPSMAIRNAKLINWTAESGSEVCVDNLNLGVELPAIPFDEYVVAACYAKLARCYDASSGFVRDRAHTEAGAFESVSSTGMFALMTAAVSRPPLSMVSQKDASKIIRTIHKAVRSLDHPYGLLPHFVRRTATGYAIHPGTEFSSVDTAIYYHGLLLAAETLHDEDLKMELLSAVDQIDFKSLHLTDGSISHGLKDDGRSILPHGWNDWGGESALVKMLERIVNDHTPQVKMERPGQAWQGTGFIPEIQSLFYPDFDRDEPDSLDGVKWRSARVRMLEAQRQYIQRTWPQSLPARLGIYGLSAGEGEHGDRYQVGGVDLPDQAMIHPHYILMSASLTQPAETYALLERMEKAGYFPPWGLVETISITGHSYLPMNGSLNAAFEALGAYHLFAKSRGIPDAIYEASRQSPELRRAVELFFPPTARPIQSAELRGAPGTP</sequence>
<keyword evidence="3" id="KW-1185">Reference proteome</keyword>
<dbReference type="Gene3D" id="1.50.10.140">
    <property type="match status" value="1"/>
</dbReference>
<name>A0A1T4XLK0_9BACT</name>
<evidence type="ECO:0000256" key="1">
    <source>
        <dbReference type="SAM" id="SignalP"/>
    </source>
</evidence>
<gene>
    <name evidence="2" type="ORF">SAMN02745166_01703</name>
</gene>
<protein>
    <submittedName>
        <fullName evidence="2">Uncharacterized protein</fullName>
    </submittedName>
</protein>